<dbReference type="EMBL" id="JBHTEY010000004">
    <property type="protein sequence ID" value="MFC7615862.1"/>
    <property type="molecule type" value="Genomic_DNA"/>
</dbReference>
<gene>
    <name evidence="3" type="ORF">ACFQV2_22615</name>
</gene>
<feature type="domain" description="DUF6801" evidence="2">
    <location>
        <begin position="51"/>
        <end position="205"/>
    </location>
</feature>
<evidence type="ECO:0000259" key="2">
    <source>
        <dbReference type="Pfam" id="PF20611"/>
    </source>
</evidence>
<comment type="caution">
    <text evidence="3">The sequence shown here is derived from an EMBL/GenBank/DDBJ whole genome shotgun (WGS) entry which is preliminary data.</text>
</comment>
<feature type="chain" id="PRO_5045497078" evidence="1">
    <location>
        <begin position="29"/>
        <end position="210"/>
    </location>
</feature>
<organism evidence="3 4">
    <name type="scientific">Actinokineospora soli</name>
    <dbReference type="NCBI Taxonomy" id="1048753"/>
    <lineage>
        <taxon>Bacteria</taxon>
        <taxon>Bacillati</taxon>
        <taxon>Actinomycetota</taxon>
        <taxon>Actinomycetes</taxon>
        <taxon>Pseudonocardiales</taxon>
        <taxon>Pseudonocardiaceae</taxon>
        <taxon>Actinokineospora</taxon>
    </lineage>
</organism>
<dbReference type="Proteomes" id="UP001596512">
    <property type="component" value="Unassembled WGS sequence"/>
</dbReference>
<proteinExistence type="predicted"/>
<name>A0ABW2TPY5_9PSEU</name>
<evidence type="ECO:0000313" key="3">
    <source>
        <dbReference type="EMBL" id="MFC7615862.1"/>
    </source>
</evidence>
<feature type="signal peptide" evidence="1">
    <location>
        <begin position="1"/>
        <end position="28"/>
    </location>
</feature>
<evidence type="ECO:0000256" key="1">
    <source>
        <dbReference type="SAM" id="SignalP"/>
    </source>
</evidence>
<keyword evidence="1" id="KW-0732">Signal</keyword>
<protein>
    <submittedName>
        <fullName evidence="3">DUF6801 domain-containing protein</fullName>
    </submittedName>
</protein>
<accession>A0ABW2TPY5</accession>
<reference evidence="4" key="1">
    <citation type="journal article" date="2019" name="Int. J. Syst. Evol. Microbiol.">
        <title>The Global Catalogue of Microorganisms (GCM) 10K type strain sequencing project: providing services to taxonomists for standard genome sequencing and annotation.</title>
        <authorList>
            <consortium name="The Broad Institute Genomics Platform"/>
            <consortium name="The Broad Institute Genome Sequencing Center for Infectious Disease"/>
            <person name="Wu L."/>
            <person name="Ma J."/>
        </authorList>
    </citation>
    <scope>NUCLEOTIDE SEQUENCE [LARGE SCALE GENOMIC DNA]</scope>
    <source>
        <strain evidence="4">JCM 17695</strain>
    </source>
</reference>
<dbReference type="Pfam" id="PF20611">
    <property type="entry name" value="DUF6801"/>
    <property type="match status" value="1"/>
</dbReference>
<dbReference type="InterPro" id="IPR046542">
    <property type="entry name" value="DUF6801"/>
</dbReference>
<keyword evidence="4" id="KW-1185">Reference proteome</keyword>
<evidence type="ECO:0000313" key="4">
    <source>
        <dbReference type="Proteomes" id="UP001596512"/>
    </source>
</evidence>
<sequence>MSSFLTSRTRRVAAVLAAAGLAALTAGVATGNAAEGGPARIAGPVEKKIVFNCELPMVGVKPVEATVKVTFPDSGKVGEIIQPTDFATTVALNDEVTQALKLVGAATIEGIANPQIDATLNDTKVTLALPLTIPSSPVAESGPTTLPFEGGVPGFAVHEAGTVTVAVGAKFTGKATPKDASGKETGLGTIDLACTQAEGQDAALASIPVA</sequence>